<comment type="caution">
    <text evidence="2">The sequence shown here is derived from an EMBL/GenBank/DDBJ whole genome shotgun (WGS) entry which is preliminary data.</text>
</comment>
<dbReference type="InterPro" id="IPR000719">
    <property type="entry name" value="Prot_kinase_dom"/>
</dbReference>
<dbReference type="GO" id="GO:0005634">
    <property type="term" value="C:nucleus"/>
    <property type="evidence" value="ECO:0007669"/>
    <property type="project" value="TreeGrafter"/>
</dbReference>
<dbReference type="GO" id="GO:0044773">
    <property type="term" value="P:mitotic DNA damage checkpoint signaling"/>
    <property type="evidence" value="ECO:0007669"/>
    <property type="project" value="TreeGrafter"/>
</dbReference>
<dbReference type="PROSITE" id="PS50011">
    <property type="entry name" value="PROTEIN_KINASE_DOM"/>
    <property type="match status" value="1"/>
</dbReference>
<organism evidence="2 3">
    <name type="scientific">Smittium simulii</name>
    <dbReference type="NCBI Taxonomy" id="133385"/>
    <lineage>
        <taxon>Eukaryota</taxon>
        <taxon>Fungi</taxon>
        <taxon>Fungi incertae sedis</taxon>
        <taxon>Zoopagomycota</taxon>
        <taxon>Kickxellomycotina</taxon>
        <taxon>Harpellomycetes</taxon>
        <taxon>Harpellales</taxon>
        <taxon>Legeriomycetaceae</taxon>
        <taxon>Smittium</taxon>
    </lineage>
</organism>
<evidence type="ECO:0000313" key="2">
    <source>
        <dbReference type="EMBL" id="PVU89523.1"/>
    </source>
</evidence>
<dbReference type="PANTHER" id="PTHR44167:SF24">
    <property type="entry name" value="SERINE_THREONINE-PROTEIN KINASE CHK2"/>
    <property type="match status" value="1"/>
</dbReference>
<sequence length="411" mass="46951">MNTSHSKKNDKPKGIMLGHSIDNGSLYFESLMGVGTYGEVYRTIDYIQKKEYAVKVLPRKNGRHLKPFHEEPFIDARELSPEIKIYAKIPPHPNIIKLERILHTHNQLFIVMESCVGGDLYENISGNPYFNLSGNDALIKRLFIQLINAVSHCHMHGVYHRDLKPENILVTEDGLNVKLIDFGLSTENKVSNEIGCGSAYYMSPESQGGLDGKTTHYETGPNDVWALGIILINLATGRNPWNRANLSDPLFCRYLRNKSFLCQAINATPSFSYIICRTLEINPKLRCTLQELKNMIINCKYFTFSKSYSLSSSETISEQYVKQELHKMPVEAQLMQLNSLSSGKTCNSSAGFHIEKQHFYNKDAKYFNQNQHDNKINDYKLAYCSEKYPKAPSDINHINLYTSNNNRHMMS</sequence>
<reference evidence="2 3" key="1">
    <citation type="journal article" date="2018" name="MBio">
        <title>Comparative Genomics Reveals the Core Gene Toolbox for the Fungus-Insect Symbiosis.</title>
        <authorList>
            <person name="Wang Y."/>
            <person name="Stata M."/>
            <person name="Wang W."/>
            <person name="Stajich J.E."/>
            <person name="White M.M."/>
            <person name="Moncalvo J.M."/>
        </authorList>
    </citation>
    <scope>NUCLEOTIDE SEQUENCE [LARGE SCALE GENOMIC DNA]</scope>
    <source>
        <strain evidence="2 3">SWE-8-4</strain>
    </source>
</reference>
<dbReference type="PROSITE" id="PS00108">
    <property type="entry name" value="PROTEIN_KINASE_ST"/>
    <property type="match status" value="1"/>
</dbReference>
<protein>
    <recommendedName>
        <fullName evidence="1">Protein kinase domain-containing protein</fullName>
    </recommendedName>
</protein>
<dbReference type="SMART" id="SM00220">
    <property type="entry name" value="S_TKc"/>
    <property type="match status" value="1"/>
</dbReference>
<dbReference type="EMBL" id="MBFR01000308">
    <property type="protein sequence ID" value="PVU89523.1"/>
    <property type="molecule type" value="Genomic_DNA"/>
</dbReference>
<dbReference type="AlphaFoldDB" id="A0A2T9YB08"/>
<evidence type="ECO:0000313" key="3">
    <source>
        <dbReference type="Proteomes" id="UP000245383"/>
    </source>
</evidence>
<dbReference type="Proteomes" id="UP000245383">
    <property type="component" value="Unassembled WGS sequence"/>
</dbReference>
<dbReference type="Pfam" id="PF00069">
    <property type="entry name" value="Pkinase"/>
    <property type="match status" value="1"/>
</dbReference>
<proteinExistence type="predicted"/>
<dbReference type="InterPro" id="IPR008271">
    <property type="entry name" value="Ser/Thr_kinase_AS"/>
</dbReference>
<dbReference type="InterPro" id="IPR011009">
    <property type="entry name" value="Kinase-like_dom_sf"/>
</dbReference>
<dbReference type="STRING" id="133385.A0A2T9YB08"/>
<dbReference type="Gene3D" id="1.10.510.10">
    <property type="entry name" value="Transferase(Phosphotransferase) domain 1"/>
    <property type="match status" value="1"/>
</dbReference>
<gene>
    <name evidence="2" type="ORF">BB561_005296</name>
</gene>
<dbReference type="GO" id="GO:0005524">
    <property type="term" value="F:ATP binding"/>
    <property type="evidence" value="ECO:0007669"/>
    <property type="project" value="InterPro"/>
</dbReference>
<dbReference type="OrthoDB" id="541276at2759"/>
<evidence type="ECO:0000259" key="1">
    <source>
        <dbReference type="PROSITE" id="PS50011"/>
    </source>
</evidence>
<keyword evidence="3" id="KW-1185">Reference proteome</keyword>
<dbReference type="PANTHER" id="PTHR44167">
    <property type="entry name" value="OVARIAN-SPECIFIC SERINE/THREONINE-PROTEIN KINASE LOK-RELATED"/>
    <property type="match status" value="1"/>
</dbReference>
<dbReference type="SUPFAM" id="SSF56112">
    <property type="entry name" value="Protein kinase-like (PK-like)"/>
    <property type="match status" value="1"/>
</dbReference>
<feature type="domain" description="Protein kinase" evidence="1">
    <location>
        <begin position="26"/>
        <end position="302"/>
    </location>
</feature>
<accession>A0A2T9YB08</accession>
<name>A0A2T9YB08_9FUNG</name>
<dbReference type="GO" id="GO:0004674">
    <property type="term" value="F:protein serine/threonine kinase activity"/>
    <property type="evidence" value="ECO:0007669"/>
    <property type="project" value="TreeGrafter"/>
</dbReference>